<dbReference type="GO" id="GO:0008270">
    <property type="term" value="F:zinc ion binding"/>
    <property type="evidence" value="ECO:0007669"/>
    <property type="project" value="UniProtKB-KW"/>
</dbReference>
<keyword evidence="10" id="KW-0539">Nucleus</keyword>
<proteinExistence type="inferred from homology"/>
<feature type="domain" description="C2H2-type" evidence="12">
    <location>
        <begin position="278"/>
        <end position="305"/>
    </location>
</feature>
<dbReference type="PANTHER" id="PTHR47772">
    <property type="entry name" value="ZINC FINGER PROTEIN 200"/>
    <property type="match status" value="1"/>
</dbReference>
<keyword evidence="7" id="KW-0805">Transcription regulation</keyword>
<evidence type="ECO:0000259" key="12">
    <source>
        <dbReference type="PROSITE" id="PS50157"/>
    </source>
</evidence>
<keyword evidence="9" id="KW-0804">Transcription</keyword>
<reference evidence="13" key="1">
    <citation type="submission" date="2022-01" db="EMBL/GenBank/DDBJ databases">
        <authorList>
            <person name="King R."/>
        </authorList>
    </citation>
    <scope>NUCLEOTIDE SEQUENCE</scope>
</reference>
<sequence length="699" mass="81106">MEGMIIKQEYKQKVEQEETTIFSPDENIQLIQIGDGTYTYVIENPDDINEDEVIQYDLSEDASNQEHFFIEEYDGNYEEESQFETVYVETGDYQPQEEEIYTISEEIEEEQIPIVEEIVEELPVQSSENYEVIYECSICRKGYKTSAGVKRHINVSHCEKYTEKEDELQFSLCHCCGEPSDSAHTTGDFECEACNKLFILKKSLDRHKCIEHPHPVDNFECYDCKKTFSTKELLIEHIKVHSLQSVKCEGCGKEFSRKFHLARHLEQTECLGQPKQGYECRVCQKSFTRKDNLAAHLKGHAGLTTNRKKKHNTCTFCRKEFSTTALLQIHVRTHTGERPYGCDICDMKFPSCGAMKKHRRTHTGEKPYSCPECDKKFAAKETLNRHWRTHTGDKPHKCQFCGKSFIQAVQLRAHIFHHTGENAYNCRYCNRAFNRKSRLTTHIKFVHEGAERLSCPKEGCSKLFFRQEDIQRHLLSHSGQKPHVCNACGKTFSIKSSLKAHLNVHKKESPVICEVCNRAFLRKDCLMRHMRTKHRDVLEDVMANAEKKRLQSQLLQAIANQSIDKEALKETIVWNELTFTDSIKELLELLVDEDCLEEFGHPETPVDRVLDSVIRRCGYIPATQCDYLTKMRENAKLLFAVVIDDETAKDLLEEHTVDEIILHLLKLARKQVVLNEQEDKLVTEKLEEDVDDPDDIKEL</sequence>
<dbReference type="SUPFAM" id="SSF57667">
    <property type="entry name" value="beta-beta-alpha zinc fingers"/>
    <property type="match status" value="7"/>
</dbReference>
<feature type="domain" description="C2H2-type" evidence="12">
    <location>
        <begin position="424"/>
        <end position="452"/>
    </location>
</feature>
<dbReference type="FunFam" id="3.30.160.60:FF:000100">
    <property type="entry name" value="Zinc finger 45-like"/>
    <property type="match status" value="1"/>
</dbReference>
<dbReference type="InterPro" id="IPR036236">
    <property type="entry name" value="Znf_C2H2_sf"/>
</dbReference>
<protein>
    <recommendedName>
        <fullName evidence="12">C2H2-type domain-containing protein</fullName>
    </recommendedName>
</protein>
<dbReference type="EMBL" id="OU892281">
    <property type="protein sequence ID" value="CAG9768583.1"/>
    <property type="molecule type" value="Genomic_DNA"/>
</dbReference>
<dbReference type="FunFam" id="3.30.160.60:FF:001480">
    <property type="entry name" value="Si:cabz01071911.3"/>
    <property type="match status" value="1"/>
</dbReference>
<dbReference type="GO" id="GO:0005634">
    <property type="term" value="C:nucleus"/>
    <property type="evidence" value="ECO:0007669"/>
    <property type="project" value="UniProtKB-SubCell"/>
</dbReference>
<dbReference type="Pfam" id="PF00096">
    <property type="entry name" value="zf-C2H2"/>
    <property type="match status" value="10"/>
</dbReference>
<dbReference type="SMART" id="SM00355">
    <property type="entry name" value="ZnF_C2H2"/>
    <property type="match status" value="13"/>
</dbReference>
<dbReference type="Gene3D" id="3.30.160.60">
    <property type="entry name" value="Classic Zinc Finger"/>
    <property type="match status" value="10"/>
</dbReference>
<dbReference type="FunFam" id="3.30.160.60:FF:003288">
    <property type="entry name" value="Uncharacterized protein"/>
    <property type="match status" value="1"/>
</dbReference>
<dbReference type="AlphaFoldDB" id="A0A9N9MNX7"/>
<accession>A0A9N9MNX7</accession>
<feature type="domain" description="C2H2-type" evidence="12">
    <location>
        <begin position="453"/>
        <end position="482"/>
    </location>
</feature>
<dbReference type="PROSITE" id="PS00028">
    <property type="entry name" value="ZINC_FINGER_C2H2_1"/>
    <property type="match status" value="12"/>
</dbReference>
<evidence type="ECO:0000256" key="1">
    <source>
        <dbReference type="ARBA" id="ARBA00004123"/>
    </source>
</evidence>
<comment type="subcellular location">
    <subcellularLocation>
        <location evidence="1">Nucleus</location>
    </subcellularLocation>
</comment>
<evidence type="ECO:0000256" key="3">
    <source>
        <dbReference type="ARBA" id="ARBA00022723"/>
    </source>
</evidence>
<keyword evidence="8" id="KW-0238">DNA-binding</keyword>
<evidence type="ECO:0000313" key="13">
    <source>
        <dbReference type="EMBL" id="CAG9768583.1"/>
    </source>
</evidence>
<feature type="domain" description="C2H2-type" evidence="12">
    <location>
        <begin position="312"/>
        <end position="339"/>
    </location>
</feature>
<feature type="domain" description="C2H2-type" evidence="12">
    <location>
        <begin position="396"/>
        <end position="423"/>
    </location>
</feature>
<evidence type="ECO:0000256" key="2">
    <source>
        <dbReference type="ARBA" id="ARBA00006991"/>
    </source>
</evidence>
<keyword evidence="14" id="KW-1185">Reference proteome</keyword>
<dbReference type="GO" id="GO:0003677">
    <property type="term" value="F:DNA binding"/>
    <property type="evidence" value="ECO:0007669"/>
    <property type="project" value="UniProtKB-KW"/>
</dbReference>
<dbReference type="GO" id="GO:0006355">
    <property type="term" value="P:regulation of DNA-templated transcription"/>
    <property type="evidence" value="ECO:0007669"/>
    <property type="project" value="UniProtKB-ARBA"/>
</dbReference>
<feature type="domain" description="C2H2-type" evidence="12">
    <location>
        <begin position="511"/>
        <end position="534"/>
    </location>
</feature>
<evidence type="ECO:0000256" key="7">
    <source>
        <dbReference type="ARBA" id="ARBA00023015"/>
    </source>
</evidence>
<dbReference type="FunFam" id="3.30.160.60:FF:002343">
    <property type="entry name" value="Zinc finger protein 33A"/>
    <property type="match status" value="2"/>
</dbReference>
<name>A0A9N9MNX7_9CUCU</name>
<evidence type="ECO:0000256" key="5">
    <source>
        <dbReference type="ARBA" id="ARBA00022771"/>
    </source>
</evidence>
<feature type="domain" description="C2H2-type" evidence="12">
    <location>
        <begin position="219"/>
        <end position="246"/>
    </location>
</feature>
<organism evidence="13 14">
    <name type="scientific">Ceutorhynchus assimilis</name>
    <name type="common">cabbage seed weevil</name>
    <dbReference type="NCBI Taxonomy" id="467358"/>
    <lineage>
        <taxon>Eukaryota</taxon>
        <taxon>Metazoa</taxon>
        <taxon>Ecdysozoa</taxon>
        <taxon>Arthropoda</taxon>
        <taxon>Hexapoda</taxon>
        <taxon>Insecta</taxon>
        <taxon>Pterygota</taxon>
        <taxon>Neoptera</taxon>
        <taxon>Endopterygota</taxon>
        <taxon>Coleoptera</taxon>
        <taxon>Polyphaga</taxon>
        <taxon>Cucujiformia</taxon>
        <taxon>Curculionidae</taxon>
        <taxon>Ceutorhynchinae</taxon>
        <taxon>Ceutorhynchus</taxon>
    </lineage>
</organism>
<gene>
    <name evidence="13" type="ORF">CEUTPL_LOCUS9111</name>
</gene>
<evidence type="ECO:0000256" key="10">
    <source>
        <dbReference type="ARBA" id="ARBA00023242"/>
    </source>
</evidence>
<keyword evidence="6" id="KW-0862">Zinc</keyword>
<feature type="domain" description="C2H2-type" evidence="12">
    <location>
        <begin position="483"/>
        <end position="510"/>
    </location>
</feature>
<evidence type="ECO:0000313" key="14">
    <source>
        <dbReference type="Proteomes" id="UP001152799"/>
    </source>
</evidence>
<evidence type="ECO:0000256" key="4">
    <source>
        <dbReference type="ARBA" id="ARBA00022737"/>
    </source>
</evidence>
<feature type="domain" description="C2H2-type" evidence="12">
    <location>
        <begin position="340"/>
        <end position="367"/>
    </location>
</feature>
<evidence type="ECO:0000256" key="8">
    <source>
        <dbReference type="ARBA" id="ARBA00023125"/>
    </source>
</evidence>
<feature type="domain" description="C2H2-type" evidence="12">
    <location>
        <begin position="189"/>
        <end position="212"/>
    </location>
</feature>
<keyword evidence="5 11" id="KW-0863">Zinc-finger</keyword>
<feature type="domain" description="C2H2-type" evidence="12">
    <location>
        <begin position="246"/>
        <end position="274"/>
    </location>
</feature>
<evidence type="ECO:0000256" key="11">
    <source>
        <dbReference type="PROSITE-ProRule" id="PRU00042"/>
    </source>
</evidence>
<dbReference type="InterPro" id="IPR013087">
    <property type="entry name" value="Znf_C2H2_type"/>
</dbReference>
<feature type="domain" description="C2H2-type" evidence="12">
    <location>
        <begin position="134"/>
        <end position="162"/>
    </location>
</feature>
<keyword evidence="3" id="KW-0479">Metal-binding</keyword>
<dbReference type="PANTHER" id="PTHR47772:SF13">
    <property type="entry name" value="GASTRULA ZINC FINGER PROTEIN XLCGF49.1-LIKE-RELATED"/>
    <property type="match status" value="1"/>
</dbReference>
<dbReference type="PROSITE" id="PS50157">
    <property type="entry name" value="ZINC_FINGER_C2H2_2"/>
    <property type="match status" value="13"/>
</dbReference>
<dbReference type="Pfam" id="PF12874">
    <property type="entry name" value="zf-met"/>
    <property type="match status" value="1"/>
</dbReference>
<dbReference type="Proteomes" id="UP001152799">
    <property type="component" value="Chromosome 5"/>
</dbReference>
<feature type="domain" description="C2H2-type" evidence="12">
    <location>
        <begin position="368"/>
        <end position="395"/>
    </location>
</feature>
<dbReference type="OrthoDB" id="654211at2759"/>
<evidence type="ECO:0000256" key="6">
    <source>
        <dbReference type="ARBA" id="ARBA00022833"/>
    </source>
</evidence>
<keyword evidence="4" id="KW-0677">Repeat</keyword>
<dbReference type="InterPro" id="IPR050636">
    <property type="entry name" value="C2H2-ZF_domain-containing"/>
</dbReference>
<evidence type="ECO:0000256" key="9">
    <source>
        <dbReference type="ARBA" id="ARBA00023163"/>
    </source>
</evidence>
<comment type="similarity">
    <text evidence="2">Belongs to the krueppel C2H2-type zinc-finger protein family.</text>
</comment>